<feature type="transmembrane region" description="Helical" evidence="9">
    <location>
        <begin position="567"/>
        <end position="592"/>
    </location>
</feature>
<dbReference type="EMBL" id="JH688023">
    <property type="protein sequence ID" value="EJD34011.1"/>
    <property type="molecule type" value="Genomic_DNA"/>
</dbReference>
<dbReference type="Proteomes" id="UP000006514">
    <property type="component" value="Unassembled WGS sequence"/>
</dbReference>
<reference evidence="12" key="1">
    <citation type="journal article" date="2012" name="Science">
        <title>The Paleozoic origin of enzymatic lignin decomposition reconstructed from 31 fungal genomes.</title>
        <authorList>
            <person name="Floudas D."/>
            <person name="Binder M."/>
            <person name="Riley R."/>
            <person name="Barry K."/>
            <person name="Blanchette R.A."/>
            <person name="Henrissat B."/>
            <person name="Martinez A.T."/>
            <person name="Otillar R."/>
            <person name="Spatafora J.W."/>
            <person name="Yadav J.S."/>
            <person name="Aerts A."/>
            <person name="Benoit I."/>
            <person name="Boyd A."/>
            <person name="Carlson A."/>
            <person name="Copeland A."/>
            <person name="Coutinho P.M."/>
            <person name="de Vries R.P."/>
            <person name="Ferreira P."/>
            <person name="Findley K."/>
            <person name="Foster B."/>
            <person name="Gaskell J."/>
            <person name="Glotzer D."/>
            <person name="Gorecki P."/>
            <person name="Heitman J."/>
            <person name="Hesse C."/>
            <person name="Hori C."/>
            <person name="Igarashi K."/>
            <person name="Jurgens J.A."/>
            <person name="Kallen N."/>
            <person name="Kersten P."/>
            <person name="Kohler A."/>
            <person name="Kuees U."/>
            <person name="Kumar T.K.A."/>
            <person name="Kuo A."/>
            <person name="LaButti K."/>
            <person name="Larrondo L.F."/>
            <person name="Lindquist E."/>
            <person name="Ling A."/>
            <person name="Lombard V."/>
            <person name="Lucas S."/>
            <person name="Lundell T."/>
            <person name="Martin R."/>
            <person name="McLaughlin D.J."/>
            <person name="Morgenstern I."/>
            <person name="Morin E."/>
            <person name="Murat C."/>
            <person name="Nagy L.G."/>
            <person name="Nolan M."/>
            <person name="Ohm R.A."/>
            <person name="Patyshakuliyeva A."/>
            <person name="Rokas A."/>
            <person name="Ruiz-Duenas F.J."/>
            <person name="Sabat G."/>
            <person name="Salamov A."/>
            <person name="Samejima M."/>
            <person name="Schmutz J."/>
            <person name="Slot J.C."/>
            <person name="St John F."/>
            <person name="Stenlid J."/>
            <person name="Sun H."/>
            <person name="Sun S."/>
            <person name="Syed K."/>
            <person name="Tsang A."/>
            <person name="Wiebenga A."/>
            <person name="Young D."/>
            <person name="Pisabarro A."/>
            <person name="Eastwood D.C."/>
            <person name="Martin F."/>
            <person name="Cullen D."/>
            <person name="Grigoriev I.V."/>
            <person name="Hibbett D.S."/>
        </authorList>
    </citation>
    <scope>NUCLEOTIDE SEQUENCE [LARGE SCALE GENOMIC DNA]</scope>
    <source>
        <strain evidence="12">TFB10046</strain>
    </source>
</reference>
<evidence type="ECO:0000256" key="1">
    <source>
        <dbReference type="ARBA" id="ARBA00004141"/>
    </source>
</evidence>
<dbReference type="eggNOG" id="KOG0065">
    <property type="taxonomic scope" value="Eukaryota"/>
</dbReference>
<dbReference type="GO" id="GO:0140359">
    <property type="term" value="F:ABC-type transporter activity"/>
    <property type="evidence" value="ECO:0007669"/>
    <property type="project" value="InterPro"/>
</dbReference>
<gene>
    <name evidence="11" type="ORF">AURDEDRAFT_176925</name>
</gene>
<evidence type="ECO:0000256" key="9">
    <source>
        <dbReference type="SAM" id="Phobius"/>
    </source>
</evidence>
<evidence type="ECO:0000256" key="8">
    <source>
        <dbReference type="SAM" id="MobiDB-lite"/>
    </source>
</evidence>
<proteinExistence type="predicted"/>
<dbReference type="PROSITE" id="PS50893">
    <property type="entry name" value="ABC_TRANSPORTER_2"/>
    <property type="match status" value="1"/>
</dbReference>
<dbReference type="InterPro" id="IPR027417">
    <property type="entry name" value="P-loop_NTPase"/>
</dbReference>
<organism evidence="11 12">
    <name type="scientific">Auricularia subglabra (strain TFB-10046 / SS5)</name>
    <name type="common">White-rot fungus</name>
    <name type="synonym">Auricularia delicata (strain TFB10046)</name>
    <dbReference type="NCBI Taxonomy" id="717982"/>
    <lineage>
        <taxon>Eukaryota</taxon>
        <taxon>Fungi</taxon>
        <taxon>Dikarya</taxon>
        <taxon>Basidiomycota</taxon>
        <taxon>Agaricomycotina</taxon>
        <taxon>Agaricomycetes</taxon>
        <taxon>Auriculariales</taxon>
        <taxon>Auriculariaceae</taxon>
        <taxon>Auricularia</taxon>
    </lineage>
</organism>
<feature type="domain" description="ABC transporter" evidence="10">
    <location>
        <begin position="103"/>
        <end position="356"/>
    </location>
</feature>
<dbReference type="InterPro" id="IPR013525">
    <property type="entry name" value="ABC2_TM"/>
</dbReference>
<feature type="transmembrane region" description="Helical" evidence="9">
    <location>
        <begin position="539"/>
        <end position="560"/>
    </location>
</feature>
<evidence type="ECO:0000256" key="7">
    <source>
        <dbReference type="ARBA" id="ARBA00023136"/>
    </source>
</evidence>
<dbReference type="Pfam" id="PF01061">
    <property type="entry name" value="ABC2_membrane"/>
    <property type="match status" value="1"/>
</dbReference>
<comment type="subcellular location">
    <subcellularLocation>
        <location evidence="1">Membrane</location>
        <topology evidence="1">Multi-pass membrane protein</topology>
    </subcellularLocation>
</comment>
<evidence type="ECO:0000256" key="2">
    <source>
        <dbReference type="ARBA" id="ARBA00022448"/>
    </source>
</evidence>
<dbReference type="InterPro" id="IPR003439">
    <property type="entry name" value="ABC_transporter-like_ATP-bd"/>
</dbReference>
<dbReference type="SMART" id="SM00382">
    <property type="entry name" value="AAA"/>
    <property type="match status" value="1"/>
</dbReference>
<keyword evidence="7 9" id="KW-0472">Membrane</keyword>
<dbReference type="PANTHER" id="PTHR48041">
    <property type="entry name" value="ABC TRANSPORTER G FAMILY MEMBER 28"/>
    <property type="match status" value="1"/>
</dbReference>
<feature type="transmembrane region" description="Helical" evidence="9">
    <location>
        <begin position="458"/>
        <end position="479"/>
    </location>
</feature>
<dbReference type="GO" id="GO:0016887">
    <property type="term" value="F:ATP hydrolysis activity"/>
    <property type="evidence" value="ECO:0007669"/>
    <property type="project" value="InterPro"/>
</dbReference>
<dbReference type="PANTHER" id="PTHR48041:SF91">
    <property type="entry name" value="ABC TRANSPORTER G FAMILY MEMBER 28"/>
    <property type="match status" value="1"/>
</dbReference>
<evidence type="ECO:0000259" key="10">
    <source>
        <dbReference type="PROSITE" id="PS50893"/>
    </source>
</evidence>
<evidence type="ECO:0000256" key="4">
    <source>
        <dbReference type="ARBA" id="ARBA00022741"/>
    </source>
</evidence>
<dbReference type="AlphaFoldDB" id="J0D5H6"/>
<feature type="transmembrane region" description="Helical" evidence="9">
    <location>
        <begin position="499"/>
        <end position="519"/>
    </location>
</feature>
<dbReference type="Pfam" id="PF00005">
    <property type="entry name" value="ABC_tran"/>
    <property type="match status" value="1"/>
</dbReference>
<dbReference type="OrthoDB" id="66620at2759"/>
<keyword evidence="11" id="KW-0378">Hydrolase</keyword>
<evidence type="ECO:0000313" key="12">
    <source>
        <dbReference type="Proteomes" id="UP000006514"/>
    </source>
</evidence>
<keyword evidence="2" id="KW-0813">Transport</keyword>
<evidence type="ECO:0000256" key="3">
    <source>
        <dbReference type="ARBA" id="ARBA00022692"/>
    </source>
</evidence>
<dbReference type="InterPro" id="IPR003593">
    <property type="entry name" value="AAA+_ATPase"/>
</dbReference>
<dbReference type="KEGG" id="adl:AURDEDRAFT_176925"/>
<keyword evidence="3 9" id="KW-0812">Transmembrane</keyword>
<evidence type="ECO:0000313" key="11">
    <source>
        <dbReference type="EMBL" id="EJD34011.1"/>
    </source>
</evidence>
<dbReference type="SUPFAM" id="SSF52540">
    <property type="entry name" value="P-loop containing nucleoside triphosphate hydrolases"/>
    <property type="match status" value="1"/>
</dbReference>
<dbReference type="InterPro" id="IPR050352">
    <property type="entry name" value="ABCG_transporters"/>
</dbReference>
<accession>J0D5H6</accession>
<evidence type="ECO:0000256" key="6">
    <source>
        <dbReference type="ARBA" id="ARBA00022989"/>
    </source>
</evidence>
<keyword evidence="12" id="KW-1185">Reference proteome</keyword>
<dbReference type="Gene3D" id="3.40.50.300">
    <property type="entry name" value="P-loop containing nucleotide triphosphate hydrolases"/>
    <property type="match status" value="1"/>
</dbReference>
<keyword evidence="6 9" id="KW-1133">Transmembrane helix</keyword>
<keyword evidence="4" id="KW-0547">Nucleotide-binding</keyword>
<feature type="transmembrane region" description="Helical" evidence="9">
    <location>
        <begin position="604"/>
        <end position="624"/>
    </location>
</feature>
<dbReference type="Pfam" id="PF19055">
    <property type="entry name" value="ABC2_membrane_7"/>
    <property type="match status" value="1"/>
</dbReference>
<protein>
    <submittedName>
        <fullName evidence="11">p-loop containing nucleoside triphosphate hydrolase protein</fullName>
    </submittedName>
</protein>
<keyword evidence="5" id="KW-0067">ATP-binding</keyword>
<feature type="region of interest" description="Disordered" evidence="8">
    <location>
        <begin position="399"/>
        <end position="429"/>
    </location>
</feature>
<dbReference type="OMA" id="RVRPWWD"/>
<dbReference type="GO" id="GO:0016020">
    <property type="term" value="C:membrane"/>
    <property type="evidence" value="ECO:0007669"/>
    <property type="project" value="UniProtKB-SubCell"/>
</dbReference>
<name>J0D5H6_AURST</name>
<sequence length="644" mass="68921">MSAETANGAPPGIEGGHSATTTGADAGQALAIHAKSDVARVATNVSTTSTAEPEALLALPPPPSYDVFVQDLSIAAPPYAAYIPTPIPIKIPQPITRFVLNHLRPQRLKDLEQGGDELIVRNVSANVRAGEMMAIIGGSGSGKTTLLHAIANRLGNLPIASGGVVFTHSADAAGPASSSSPAKLKGMSKVIGFVRQFDYLLPHLTVRETLNCAAQLRLPASVDHATRALIVEQTIIELGLSDAANTILGGAGRKGISGGEKRRLSIGCVLVSFPSVLVLDEPTTGLDSFTAFQLLATLSRLAKRGRTIILSLHQPRSDAFPLFDRLVLLSRGNLVYAGQTKLALPHFAGLGYRPDVDVNPLDFMIDVSSVDVRDEDAERESRVRVDRLVAAWNLQAGDGVASPTKGRSRSASVAPAAEGGAQSAPEKTMSGARPNVFTQFSILFPRSVKNAIRAYPELVGHLLTAIIIGLLIGITFYRLEEQPNDIQSLKTLTFQVVPVYGYMTQVVWIYKWCTSLVVFDREREDGLYTPAAWLAAEWFAWLPVNILGSVTYAIMVYFICNLRTDDLAYNFGVFLGDMIVVQLCFVAWALLAASVERSFARASLLGNALSIFFIMSDFSWYTFLGGSGGCGGSRRTSTRSGSAS</sequence>
<evidence type="ECO:0000256" key="5">
    <source>
        <dbReference type="ARBA" id="ARBA00022840"/>
    </source>
</evidence>
<dbReference type="GO" id="GO:0005524">
    <property type="term" value="F:ATP binding"/>
    <property type="evidence" value="ECO:0007669"/>
    <property type="project" value="UniProtKB-KW"/>
</dbReference>
<dbReference type="PROSITE" id="PS00211">
    <property type="entry name" value="ABC_TRANSPORTER_1"/>
    <property type="match status" value="1"/>
</dbReference>
<dbReference type="InterPro" id="IPR043926">
    <property type="entry name" value="ABCG_dom"/>
</dbReference>
<dbReference type="InterPro" id="IPR017871">
    <property type="entry name" value="ABC_transporter-like_CS"/>
</dbReference>
<dbReference type="InParanoid" id="J0D5H6"/>
<feature type="region of interest" description="Disordered" evidence="8">
    <location>
        <begin position="1"/>
        <end position="22"/>
    </location>
</feature>